<dbReference type="InterPro" id="IPR006566">
    <property type="entry name" value="FBD"/>
</dbReference>
<dbReference type="InterPro" id="IPR055411">
    <property type="entry name" value="LRR_FXL15/At3g58940/PEG3-like"/>
</dbReference>
<dbReference type="InterPro" id="IPR036047">
    <property type="entry name" value="F-box-like_dom_sf"/>
</dbReference>
<dbReference type="Pfam" id="PF24758">
    <property type="entry name" value="LRR_At5g56370"/>
    <property type="match status" value="1"/>
</dbReference>
<proteinExistence type="predicted"/>
<reference evidence="5" key="2">
    <citation type="submission" date="2025-08" db="UniProtKB">
        <authorList>
            <consortium name="RefSeq"/>
        </authorList>
    </citation>
    <scope>IDENTIFICATION</scope>
    <source>
        <tissue evidence="5">Leaf</tissue>
    </source>
</reference>
<feature type="domain" description="F-box" evidence="1">
    <location>
        <begin position="22"/>
        <end position="50"/>
    </location>
</feature>
<gene>
    <name evidence="5" type="primary">LOC110783059</name>
</gene>
<dbReference type="InterPro" id="IPR032675">
    <property type="entry name" value="LRR_dom_sf"/>
</dbReference>
<dbReference type="PANTHER" id="PTHR31900:SF27">
    <property type="entry name" value="FBD DOMAIN-CONTAINING PROTEIN"/>
    <property type="match status" value="1"/>
</dbReference>
<dbReference type="GeneID" id="110783059"/>
<evidence type="ECO:0000259" key="2">
    <source>
        <dbReference type="Pfam" id="PF08387"/>
    </source>
</evidence>
<name>A0ABM3RND4_SPIOL</name>
<dbReference type="Pfam" id="PF00646">
    <property type="entry name" value="F-box"/>
    <property type="match status" value="1"/>
</dbReference>
<dbReference type="Gene3D" id="3.80.10.10">
    <property type="entry name" value="Ribonuclease Inhibitor"/>
    <property type="match status" value="1"/>
</dbReference>
<feature type="domain" description="F-box/LRR-repeat protein 15/At3g58940/PEG3-like LRR" evidence="3">
    <location>
        <begin position="137"/>
        <end position="287"/>
    </location>
</feature>
<evidence type="ECO:0000313" key="4">
    <source>
        <dbReference type="Proteomes" id="UP000813463"/>
    </source>
</evidence>
<keyword evidence="4" id="KW-1185">Reference proteome</keyword>
<evidence type="ECO:0000259" key="1">
    <source>
        <dbReference type="Pfam" id="PF00646"/>
    </source>
</evidence>
<reference evidence="4" key="1">
    <citation type="journal article" date="2021" name="Nat. Commun.">
        <title>Genomic analyses provide insights into spinach domestication and the genetic basis of agronomic traits.</title>
        <authorList>
            <person name="Cai X."/>
            <person name="Sun X."/>
            <person name="Xu C."/>
            <person name="Sun H."/>
            <person name="Wang X."/>
            <person name="Ge C."/>
            <person name="Zhang Z."/>
            <person name="Wang Q."/>
            <person name="Fei Z."/>
            <person name="Jiao C."/>
            <person name="Wang Q."/>
        </authorList>
    </citation>
    <scope>NUCLEOTIDE SEQUENCE [LARGE SCALE GENOMIC DNA]</scope>
    <source>
        <strain evidence="4">cv. Varoflay</strain>
    </source>
</reference>
<accession>A0ABM3RND4</accession>
<sequence>MDSRSKMCKSGSGIISVVEDRLSSLPDDTLIQILSLLPTKNAAAICVLSKGLWRVFPLLTSLDFDVSPISLCMEHPYAVELYPSFVTFVCNVLQAYQSPIISRFRLGVGSVDFDTRFSFFNRPCQEGCLPDIELKHLDAWVSFPLTLQGLRELDLCILVRKPGDGQLSPSIFKCETLEVLKLEVNLDLNQVITMPSYHLPNLKLLHLSASHISDDKFLPRIVSSCPLLEDLTFQAFVDDGYCATISSSSLRRLRLLIQRNCPDNSELVCIHTPNLECLEYWDNYSYKYSIPIMHRLVKAYIMFELILQAYNRSYLANLRQMVSLMRSLSRVQHLKLLGDFLADVDHNPILEHLPVLPNLTHLTLGSAGYWDKVLLAFLNSSPVLETLVFEEGFIGFDVHGEDNLRKERIFFSTSDEIPSCCETHLKRIVIKQFKGTKRELRVIKFLLRRAFVLEELVICEDSYPILNRRSGDYILKTLARRAYDKW</sequence>
<protein>
    <submittedName>
        <fullName evidence="5">F-box/LRR-repeat protein At4g14103-like</fullName>
    </submittedName>
</protein>
<dbReference type="RefSeq" id="XP_056697120.1">
    <property type="nucleotide sequence ID" value="XM_056841142.1"/>
</dbReference>
<dbReference type="InterPro" id="IPR001810">
    <property type="entry name" value="F-box_dom"/>
</dbReference>
<dbReference type="SUPFAM" id="SSF52047">
    <property type="entry name" value="RNI-like"/>
    <property type="match status" value="1"/>
</dbReference>
<dbReference type="Pfam" id="PF08387">
    <property type="entry name" value="FBD"/>
    <property type="match status" value="1"/>
</dbReference>
<dbReference type="InterPro" id="IPR050232">
    <property type="entry name" value="FBL13/AtMIF1-like"/>
</dbReference>
<dbReference type="Proteomes" id="UP000813463">
    <property type="component" value="Chromosome 3"/>
</dbReference>
<evidence type="ECO:0000259" key="3">
    <source>
        <dbReference type="Pfam" id="PF24758"/>
    </source>
</evidence>
<feature type="domain" description="FBD" evidence="2">
    <location>
        <begin position="417"/>
        <end position="458"/>
    </location>
</feature>
<organism evidence="4 5">
    <name type="scientific">Spinacia oleracea</name>
    <name type="common">Spinach</name>
    <dbReference type="NCBI Taxonomy" id="3562"/>
    <lineage>
        <taxon>Eukaryota</taxon>
        <taxon>Viridiplantae</taxon>
        <taxon>Streptophyta</taxon>
        <taxon>Embryophyta</taxon>
        <taxon>Tracheophyta</taxon>
        <taxon>Spermatophyta</taxon>
        <taxon>Magnoliopsida</taxon>
        <taxon>eudicotyledons</taxon>
        <taxon>Gunneridae</taxon>
        <taxon>Pentapetalae</taxon>
        <taxon>Caryophyllales</taxon>
        <taxon>Chenopodiaceae</taxon>
        <taxon>Chenopodioideae</taxon>
        <taxon>Anserineae</taxon>
        <taxon>Spinacia</taxon>
    </lineage>
</organism>
<dbReference type="SUPFAM" id="SSF81383">
    <property type="entry name" value="F-box domain"/>
    <property type="match status" value="1"/>
</dbReference>
<evidence type="ECO:0000313" key="5">
    <source>
        <dbReference type="RefSeq" id="XP_056697120.1"/>
    </source>
</evidence>
<dbReference type="PANTHER" id="PTHR31900">
    <property type="entry name" value="F-BOX/RNI SUPERFAMILY PROTEIN-RELATED"/>
    <property type="match status" value="1"/>
</dbReference>